<dbReference type="Pfam" id="PF13023">
    <property type="entry name" value="HD_3"/>
    <property type="match status" value="1"/>
</dbReference>
<evidence type="ECO:0000256" key="2">
    <source>
        <dbReference type="ARBA" id="ARBA00022801"/>
    </source>
</evidence>
<sequence length="196" mass="22523">MERLSKQIQLVLELDKLKSILRRTRVKEAQGRAENSAEHSWHVAVMALLLEEHANEPVEISRVVKMLLIHDVVEIDAGDTFLYDTVATEQQSEKESLAAERLFGLLPDDQARELKALWFEFEQAQSADAQFAKALDRLIPMLLNFNNQGQSWQEHGISRHQVMTMNNKIELGSEALWQYAKKMIDQAVENGWLRAN</sequence>
<feature type="domain" description="HD" evidence="3">
    <location>
        <begin position="14"/>
        <end position="177"/>
    </location>
</feature>
<keyword evidence="1" id="KW-0479">Metal-binding</keyword>
<accession>A0ABV5HJK7</accession>
<evidence type="ECO:0000259" key="3">
    <source>
        <dbReference type="Pfam" id="PF13023"/>
    </source>
</evidence>
<dbReference type="PANTHER" id="PTHR11845:SF13">
    <property type="entry name" value="5'-DEOXYNUCLEOTIDASE HDDC2"/>
    <property type="match status" value="1"/>
</dbReference>
<keyword evidence="2 4" id="KW-0378">Hydrolase</keyword>
<name>A0ABV5HJK7_9VIBR</name>
<dbReference type="Proteomes" id="UP001589645">
    <property type="component" value="Unassembled WGS sequence"/>
</dbReference>
<dbReference type="PANTHER" id="PTHR11845">
    <property type="entry name" value="5'-DEOXYNUCLEOTIDASE HDDC2"/>
    <property type="match status" value="1"/>
</dbReference>
<keyword evidence="5" id="KW-1185">Reference proteome</keyword>
<dbReference type="GO" id="GO:0016787">
    <property type="term" value="F:hydrolase activity"/>
    <property type="evidence" value="ECO:0007669"/>
    <property type="project" value="UniProtKB-KW"/>
</dbReference>
<dbReference type="EMBL" id="JBHMEP010000001">
    <property type="protein sequence ID" value="MFB9133932.1"/>
    <property type="molecule type" value="Genomic_DNA"/>
</dbReference>
<dbReference type="EC" id="3.1.-.-" evidence="4"/>
<evidence type="ECO:0000256" key="1">
    <source>
        <dbReference type="ARBA" id="ARBA00022723"/>
    </source>
</evidence>
<dbReference type="InterPro" id="IPR006674">
    <property type="entry name" value="HD_domain"/>
</dbReference>
<gene>
    <name evidence="4" type="ORF">ACFFUV_02985</name>
</gene>
<comment type="caution">
    <text evidence="4">The sequence shown here is derived from an EMBL/GenBank/DDBJ whole genome shotgun (WGS) entry which is preliminary data.</text>
</comment>
<organism evidence="4 5">
    <name type="scientific">Vibrio olivae</name>
    <dbReference type="NCBI Taxonomy" id="1243002"/>
    <lineage>
        <taxon>Bacteria</taxon>
        <taxon>Pseudomonadati</taxon>
        <taxon>Pseudomonadota</taxon>
        <taxon>Gammaproteobacteria</taxon>
        <taxon>Vibrionales</taxon>
        <taxon>Vibrionaceae</taxon>
        <taxon>Vibrio</taxon>
    </lineage>
</organism>
<reference evidence="4 5" key="1">
    <citation type="submission" date="2024-09" db="EMBL/GenBank/DDBJ databases">
        <authorList>
            <person name="Sun Q."/>
            <person name="Mori K."/>
        </authorList>
    </citation>
    <scope>NUCLEOTIDE SEQUENCE [LARGE SCALE GENOMIC DNA]</scope>
    <source>
        <strain evidence="4 5">CECT 8064</strain>
    </source>
</reference>
<dbReference type="RefSeq" id="WP_390189559.1">
    <property type="nucleotide sequence ID" value="NZ_JBHMEP010000001.1"/>
</dbReference>
<evidence type="ECO:0000313" key="4">
    <source>
        <dbReference type="EMBL" id="MFB9133932.1"/>
    </source>
</evidence>
<evidence type="ECO:0000313" key="5">
    <source>
        <dbReference type="Proteomes" id="UP001589645"/>
    </source>
</evidence>
<dbReference type="Gene3D" id="1.10.3210.10">
    <property type="entry name" value="Hypothetical protein af1432"/>
    <property type="match status" value="1"/>
</dbReference>
<protein>
    <submittedName>
        <fullName evidence="4">HD domain-containing protein</fullName>
        <ecNumber evidence="4">3.1.-.-</ecNumber>
    </submittedName>
</protein>
<proteinExistence type="predicted"/>
<dbReference type="SUPFAM" id="SSF109604">
    <property type="entry name" value="HD-domain/PDEase-like"/>
    <property type="match status" value="1"/>
</dbReference>
<dbReference type="InterPro" id="IPR039356">
    <property type="entry name" value="YfbR/HDDC2"/>
</dbReference>